<proteinExistence type="predicted"/>
<dbReference type="OrthoDB" id="10331945at2759"/>
<evidence type="ECO:0000256" key="1">
    <source>
        <dbReference type="SAM" id="MobiDB-lite"/>
    </source>
</evidence>
<dbReference type="EMBL" id="KQ234712">
    <property type="protein sequence ID" value="KMZ89406.1"/>
    <property type="molecule type" value="Genomic_DNA"/>
</dbReference>
<dbReference type="Proteomes" id="UP000053327">
    <property type="component" value="Unassembled WGS sequence"/>
</dbReference>
<name>A0A0J9T304_PLAV1</name>
<dbReference type="AlphaFoldDB" id="A0A0J9T304"/>
<reference evidence="2 3" key="1">
    <citation type="submission" date="2011-08" db="EMBL/GenBank/DDBJ databases">
        <title>The Genome Sequence of Plasmodium vivax Brazil I.</title>
        <authorList>
            <consortium name="The Broad Institute Genome Sequencing Platform"/>
            <consortium name="The Broad Institute Genome Sequencing Center for Infectious Disease"/>
            <person name="Neafsey D."/>
            <person name="Carlton J."/>
            <person name="Barnwell J."/>
            <person name="Collins W."/>
            <person name="Escalante A."/>
            <person name="Mullikin J."/>
            <person name="Saul A."/>
            <person name="Guigo R."/>
            <person name="Camara F."/>
            <person name="Young S.K."/>
            <person name="Zeng Q."/>
            <person name="Gargeya S."/>
            <person name="Fitzgerald M."/>
            <person name="Haas B."/>
            <person name="Abouelleil A."/>
            <person name="Alvarado L."/>
            <person name="Arachchi H.M."/>
            <person name="Berlin A."/>
            <person name="Brown A."/>
            <person name="Chapman S.B."/>
            <person name="Chen Z."/>
            <person name="Dunbar C."/>
            <person name="Freedman E."/>
            <person name="Gearin G."/>
            <person name="Gellesch M."/>
            <person name="Goldberg J."/>
            <person name="Griggs A."/>
            <person name="Gujja S."/>
            <person name="Heiman D."/>
            <person name="Howarth C."/>
            <person name="Larson L."/>
            <person name="Lui A."/>
            <person name="MacDonald P.J.P."/>
            <person name="Montmayeur A."/>
            <person name="Murphy C."/>
            <person name="Neiman D."/>
            <person name="Pearson M."/>
            <person name="Priest M."/>
            <person name="Roberts A."/>
            <person name="Saif S."/>
            <person name="Shea T."/>
            <person name="Shenoy N."/>
            <person name="Sisk P."/>
            <person name="Stolte C."/>
            <person name="Sykes S."/>
            <person name="Wortman J."/>
            <person name="Nusbaum C."/>
            <person name="Birren B."/>
        </authorList>
    </citation>
    <scope>NUCLEOTIDE SEQUENCE [LARGE SCALE GENOMIC DNA]</scope>
    <source>
        <strain evidence="2 3">Brazil I</strain>
    </source>
</reference>
<evidence type="ECO:0000313" key="3">
    <source>
        <dbReference type="Proteomes" id="UP000053327"/>
    </source>
</evidence>
<accession>A0A0J9T304</accession>
<feature type="compositionally biased region" description="Basic and acidic residues" evidence="1">
    <location>
        <begin position="240"/>
        <end position="267"/>
    </location>
</feature>
<evidence type="ECO:0000313" key="2">
    <source>
        <dbReference type="EMBL" id="KMZ89406.1"/>
    </source>
</evidence>
<feature type="region of interest" description="Disordered" evidence="1">
    <location>
        <begin position="292"/>
        <end position="311"/>
    </location>
</feature>
<organism evidence="2 3">
    <name type="scientific">Plasmodium vivax (strain Brazil I)</name>
    <dbReference type="NCBI Taxonomy" id="1033975"/>
    <lineage>
        <taxon>Eukaryota</taxon>
        <taxon>Sar</taxon>
        <taxon>Alveolata</taxon>
        <taxon>Apicomplexa</taxon>
        <taxon>Aconoidasida</taxon>
        <taxon>Haemosporida</taxon>
        <taxon>Plasmodiidae</taxon>
        <taxon>Plasmodium</taxon>
        <taxon>Plasmodium (Plasmodium)</taxon>
    </lineage>
</organism>
<sequence>MYDDIYDLNSYRRYIKLDQNFISYGNYDECSKLDERRNDYSKPYALCLSLTGNLNNYDKIENFGDLNDYKCTYLNLWVYDRLSKIEDNKLTDIKSILLKIWEKTNIFKVCSSNKFVSFINEKDDIKAKRLYDYALNYDKLHSLYDIGPSTCTKKISQYIEKSQELIRSIKDECPNDKNFKTYCTALNEITNIYDENNLLNLKCKKVEENNIPDSEEEEEKAKSMVKPAGHPDSHPVSAGDHAERGRGDTGSKSNDLGHSKKNERSVDDLPGSPSAHKGPKVEFRAHDTGTLYGDQTNDFLGDPNVSPSPDTPKTTAIALPALSALSLGFMLFKVYMNKILILIYYS</sequence>
<dbReference type="InterPro" id="IPR008780">
    <property type="entry name" value="Plasmodium_Vir"/>
</dbReference>
<feature type="region of interest" description="Disordered" evidence="1">
    <location>
        <begin position="210"/>
        <end position="281"/>
    </location>
</feature>
<dbReference type="Pfam" id="PF05795">
    <property type="entry name" value="Plasmodium_Vir"/>
    <property type="match status" value="1"/>
</dbReference>
<gene>
    <name evidence="2" type="ORF">PVBG_05917</name>
</gene>
<protein>
    <submittedName>
        <fullName evidence="2">Uncharacterized protein</fullName>
    </submittedName>
</protein>